<protein>
    <recommendedName>
        <fullName evidence="6">Exocyst component Exo84 C-terminal domain-containing protein</fullName>
    </recommendedName>
</protein>
<dbReference type="PANTHER" id="PTHR21426:SF12">
    <property type="entry name" value="EXOCYST COMPLEX COMPONENT 8"/>
    <property type="match status" value="1"/>
</dbReference>
<sequence>MFRVWRWPRRSRRDRGPRRPRDALGPIAHHANGGAGAGAGAGAGHSESGVQLADKLKIFKTDNFDPDAYVQSKCQTMNEKEIRHLCSYLQDLKKASAEEMRRSVYANYSAFIRTSKEISDLEGELLSIRNLLSTQAALVHGLADGVHIDSVTASSEASAEDDLSSVEDREPSDVQKWSLEFPDILDVLLAERRVDEALDALDEADRIATEAKQRQTLSAAEILSLQRAVSYHRQKLADQLAEATCQSSTRGVELRAAASALKRLGDGPRAHSLLLNAHNEKLQHNMQTIHPTTTSYGGAYTAALSQQVFSIISQALNDSLEVFGEESSYASELVIWATKQAEAFAQLVKRHALASCAAAGGLRAAAECVQIALGHCSLLEARGLSLSSVLLKLFRPSVEQALEANLKRIEESTAALAAADDWVLISPPSGLRASARVSTTNLALQPKLSSSAHRFNTMVQDFFEDVGPLLSLQLGGSTMDGLLKVFNSYVNLLISALPGSMEDDENLEGSGNKIVRMAETEMQQLALLANASLLAEELLPRAAMKLSPMYQTGNDDLRKRASEKNNRVPEQREWKRKLQRSVDRLRDSFCRQHALDLIFTEDGDSHLSADMYISMDNSVVEEPDWVPSPIFQELYAKLNRMASIATEMFVGRERFATLLLMRLTETVILWLSEDQSFWEDIEEGPKPLGPLGLQQFYLDMQFVILFGHGRFLSRHVHQVIIDIIERAMAAFSATGMNPDSVLPSDDWFIDVAQDTISKISGRARVANGDRELSSPTASVSAQSMSSFRSHGSS</sequence>
<dbReference type="GO" id="GO:0006893">
    <property type="term" value="P:Golgi to plasma membrane transport"/>
    <property type="evidence" value="ECO:0007669"/>
    <property type="project" value="TreeGrafter"/>
</dbReference>
<feature type="region of interest" description="Disordered" evidence="5">
    <location>
        <begin position="767"/>
        <end position="793"/>
    </location>
</feature>
<keyword evidence="2" id="KW-0813">Transport</keyword>
<evidence type="ECO:0000313" key="7">
    <source>
        <dbReference type="EMBL" id="CAD1840361.1"/>
    </source>
</evidence>
<dbReference type="AlphaFoldDB" id="A0A6V7QBJ2"/>
<name>A0A6V7QBJ2_ANACO</name>
<organism evidence="7">
    <name type="scientific">Ananas comosus var. bracteatus</name>
    <name type="common">red pineapple</name>
    <dbReference type="NCBI Taxonomy" id="296719"/>
    <lineage>
        <taxon>Eukaryota</taxon>
        <taxon>Viridiplantae</taxon>
        <taxon>Streptophyta</taxon>
        <taxon>Embryophyta</taxon>
        <taxon>Tracheophyta</taxon>
        <taxon>Spermatophyta</taxon>
        <taxon>Magnoliopsida</taxon>
        <taxon>Liliopsida</taxon>
        <taxon>Poales</taxon>
        <taxon>Bromeliaceae</taxon>
        <taxon>Bromelioideae</taxon>
        <taxon>Ananas</taxon>
    </lineage>
</organism>
<dbReference type="FunFam" id="1.20.58.1220:FF:000001">
    <property type="entry name" value="Exocyst complex component EXO84B"/>
    <property type="match status" value="1"/>
</dbReference>
<feature type="compositionally biased region" description="Polar residues" evidence="5">
    <location>
        <begin position="773"/>
        <end position="793"/>
    </location>
</feature>
<feature type="compositionally biased region" description="Gly residues" evidence="5">
    <location>
        <begin position="33"/>
        <end position="43"/>
    </location>
</feature>
<dbReference type="PANTHER" id="PTHR21426">
    <property type="entry name" value="EXOCYST COMPLEX COMPONENT 8"/>
    <property type="match status" value="1"/>
</dbReference>
<dbReference type="InterPro" id="IPR042560">
    <property type="entry name" value="Exo84_C_2"/>
</dbReference>
<dbReference type="GO" id="GO:0006887">
    <property type="term" value="P:exocytosis"/>
    <property type="evidence" value="ECO:0007669"/>
    <property type="project" value="UniProtKB-KW"/>
</dbReference>
<proteinExistence type="inferred from homology"/>
<dbReference type="InterPro" id="IPR032403">
    <property type="entry name" value="Exo84_C"/>
</dbReference>
<reference evidence="7" key="1">
    <citation type="submission" date="2020-07" db="EMBL/GenBank/DDBJ databases">
        <authorList>
            <person name="Lin J."/>
        </authorList>
    </citation>
    <scope>NUCLEOTIDE SEQUENCE</scope>
</reference>
<evidence type="ECO:0000256" key="3">
    <source>
        <dbReference type="ARBA" id="ARBA00022483"/>
    </source>
</evidence>
<evidence type="ECO:0000256" key="1">
    <source>
        <dbReference type="ARBA" id="ARBA00007210"/>
    </source>
</evidence>
<dbReference type="EMBL" id="LR862135">
    <property type="protein sequence ID" value="CAD1840361.1"/>
    <property type="molecule type" value="Genomic_DNA"/>
</dbReference>
<dbReference type="InterPro" id="IPR033961">
    <property type="entry name" value="Exo84"/>
</dbReference>
<feature type="compositionally biased region" description="Basic residues" evidence="5">
    <location>
        <begin position="1"/>
        <end position="16"/>
    </location>
</feature>
<keyword evidence="3" id="KW-0268">Exocytosis</keyword>
<dbReference type="GO" id="GO:0000145">
    <property type="term" value="C:exocyst"/>
    <property type="evidence" value="ECO:0007669"/>
    <property type="project" value="InterPro"/>
</dbReference>
<gene>
    <name evidence="7" type="ORF">CB5_LOCUS23572</name>
</gene>
<evidence type="ECO:0000259" key="6">
    <source>
        <dbReference type="Pfam" id="PF16528"/>
    </source>
</evidence>
<dbReference type="InterPro" id="IPR016159">
    <property type="entry name" value="Cullin_repeat-like_dom_sf"/>
</dbReference>
<accession>A0A6V7QBJ2</accession>
<keyword evidence="4" id="KW-0653">Protein transport</keyword>
<dbReference type="Pfam" id="PF16528">
    <property type="entry name" value="Exo84_C"/>
    <property type="match status" value="1"/>
</dbReference>
<evidence type="ECO:0000256" key="4">
    <source>
        <dbReference type="ARBA" id="ARBA00022927"/>
    </source>
</evidence>
<feature type="region of interest" description="Disordered" evidence="5">
    <location>
        <begin position="1"/>
        <end position="46"/>
    </location>
</feature>
<dbReference type="SUPFAM" id="SSF74788">
    <property type="entry name" value="Cullin repeat-like"/>
    <property type="match status" value="1"/>
</dbReference>
<dbReference type="Gene3D" id="1.20.58.1220">
    <property type="entry name" value="Exo84p, C-terminal helical domain"/>
    <property type="match status" value="1"/>
</dbReference>
<dbReference type="GO" id="GO:0015031">
    <property type="term" value="P:protein transport"/>
    <property type="evidence" value="ECO:0007669"/>
    <property type="project" value="UniProtKB-KW"/>
</dbReference>
<evidence type="ECO:0000256" key="2">
    <source>
        <dbReference type="ARBA" id="ARBA00022448"/>
    </source>
</evidence>
<comment type="similarity">
    <text evidence="1">Belongs to the EXO84 family.</text>
</comment>
<dbReference type="Pfam" id="PF08700">
    <property type="entry name" value="VPS51_Exo84_N"/>
    <property type="match status" value="1"/>
</dbReference>
<evidence type="ECO:0000256" key="5">
    <source>
        <dbReference type="SAM" id="MobiDB-lite"/>
    </source>
</evidence>
<feature type="domain" description="Exocyst component Exo84 C-terminal" evidence="6">
    <location>
        <begin position="176"/>
        <end position="386"/>
    </location>
</feature>